<dbReference type="GO" id="GO:0004620">
    <property type="term" value="F:phospholipase activity"/>
    <property type="evidence" value="ECO:0007669"/>
    <property type="project" value="TreeGrafter"/>
</dbReference>
<evidence type="ECO:0000313" key="4">
    <source>
        <dbReference type="Proteomes" id="UP000673691"/>
    </source>
</evidence>
<comment type="caution">
    <text evidence="3">The sequence shown here is derived from an EMBL/GenBank/DDBJ whole genome shotgun (WGS) entry which is preliminary data.</text>
</comment>
<dbReference type="InterPro" id="IPR004177">
    <property type="entry name" value="DDHD_dom"/>
</dbReference>
<gene>
    <name evidence="3" type="ORF">BJ554DRAFT_1343</name>
</gene>
<reference evidence="3 4" key="1">
    <citation type="journal article" name="Sci. Rep.">
        <title>Genome-scale phylogenetic analyses confirm Olpidium as the closest living zoosporic fungus to the non-flagellated, terrestrial fungi.</title>
        <authorList>
            <person name="Chang Y."/>
            <person name="Rochon D."/>
            <person name="Sekimoto S."/>
            <person name="Wang Y."/>
            <person name="Chovatia M."/>
            <person name="Sandor L."/>
            <person name="Salamov A."/>
            <person name="Grigoriev I.V."/>
            <person name="Stajich J.E."/>
            <person name="Spatafora J.W."/>
        </authorList>
    </citation>
    <scope>NUCLEOTIDE SEQUENCE [LARGE SCALE GENOMIC DNA]</scope>
    <source>
        <strain evidence="3">S191</strain>
    </source>
</reference>
<dbReference type="OrthoDB" id="431378at2759"/>
<dbReference type="GO" id="GO:0005737">
    <property type="term" value="C:cytoplasm"/>
    <property type="evidence" value="ECO:0007669"/>
    <property type="project" value="TreeGrafter"/>
</dbReference>
<feature type="compositionally biased region" description="Low complexity" evidence="1">
    <location>
        <begin position="86"/>
        <end position="95"/>
    </location>
</feature>
<evidence type="ECO:0000313" key="3">
    <source>
        <dbReference type="EMBL" id="KAG5458431.1"/>
    </source>
</evidence>
<sequence>MVGRFFAADSSLRKPALVPYFKGGLKGRLLNIQEGVARNVSGLYDAVRSAVVSPFVRLKRATSVSSGVSAESVSAGVDGGGEEVPEQQQQQQQRPQQEEPARDRLPLSPAERLRLLNPKTGRVDWCLQEGLLENAYLSALLVHLTYWSDYDIAMFILRQCYS</sequence>
<dbReference type="EMBL" id="JAEFCI010008490">
    <property type="protein sequence ID" value="KAG5458431.1"/>
    <property type="molecule type" value="Genomic_DNA"/>
</dbReference>
<feature type="compositionally biased region" description="Low complexity" evidence="1">
    <location>
        <begin position="64"/>
        <end position="76"/>
    </location>
</feature>
<proteinExistence type="predicted"/>
<feature type="region of interest" description="Disordered" evidence="1">
    <location>
        <begin position="64"/>
        <end position="109"/>
    </location>
</feature>
<evidence type="ECO:0000256" key="1">
    <source>
        <dbReference type="SAM" id="MobiDB-lite"/>
    </source>
</evidence>
<evidence type="ECO:0000259" key="2">
    <source>
        <dbReference type="PROSITE" id="PS51043"/>
    </source>
</evidence>
<dbReference type="SMART" id="SM01127">
    <property type="entry name" value="DDHD"/>
    <property type="match status" value="1"/>
</dbReference>
<dbReference type="GO" id="GO:0046872">
    <property type="term" value="F:metal ion binding"/>
    <property type="evidence" value="ECO:0007669"/>
    <property type="project" value="InterPro"/>
</dbReference>
<dbReference type="InterPro" id="IPR058055">
    <property type="entry name" value="PA-PLA1"/>
</dbReference>
<name>A0A8H7ZS74_9FUNG</name>
<organism evidence="3 4">
    <name type="scientific">Olpidium bornovanus</name>
    <dbReference type="NCBI Taxonomy" id="278681"/>
    <lineage>
        <taxon>Eukaryota</taxon>
        <taxon>Fungi</taxon>
        <taxon>Fungi incertae sedis</taxon>
        <taxon>Olpidiomycota</taxon>
        <taxon>Olpidiomycotina</taxon>
        <taxon>Olpidiomycetes</taxon>
        <taxon>Olpidiales</taxon>
        <taxon>Olpidiaceae</taxon>
        <taxon>Olpidium</taxon>
    </lineage>
</organism>
<dbReference type="PANTHER" id="PTHR23509">
    <property type="entry name" value="PA-PL1 PHOSPHOLIPASE FAMILY"/>
    <property type="match status" value="1"/>
</dbReference>
<protein>
    <submittedName>
        <fullName evidence="3">DDHD domain-containing protein</fullName>
    </submittedName>
</protein>
<dbReference type="PROSITE" id="PS51043">
    <property type="entry name" value="DDHD"/>
    <property type="match status" value="1"/>
</dbReference>
<dbReference type="Proteomes" id="UP000673691">
    <property type="component" value="Unassembled WGS sequence"/>
</dbReference>
<dbReference type="AlphaFoldDB" id="A0A8H7ZS74"/>
<dbReference type="Pfam" id="PF02862">
    <property type="entry name" value="DDHD"/>
    <property type="match status" value="1"/>
</dbReference>
<keyword evidence="4" id="KW-1185">Reference proteome</keyword>
<dbReference type="PANTHER" id="PTHR23509:SF10">
    <property type="entry name" value="LD21067P"/>
    <property type="match status" value="1"/>
</dbReference>
<accession>A0A8H7ZS74</accession>
<feature type="compositionally biased region" description="Basic and acidic residues" evidence="1">
    <location>
        <begin position="96"/>
        <end position="105"/>
    </location>
</feature>
<feature type="domain" description="DDHD" evidence="2">
    <location>
        <begin position="1"/>
        <end position="162"/>
    </location>
</feature>